<dbReference type="EMBL" id="PDLM01000010">
    <property type="protein sequence ID" value="RDW68108.1"/>
    <property type="molecule type" value="Genomic_DNA"/>
</dbReference>
<comment type="caution">
    <text evidence="2">The sequence shown here is derived from an EMBL/GenBank/DDBJ whole genome shotgun (WGS) entry which is preliminary data.</text>
</comment>
<keyword evidence="3" id="KW-1185">Reference proteome</keyword>
<gene>
    <name evidence="2" type="ORF">BP6252_09504</name>
</gene>
<organism evidence="2 3">
    <name type="scientific">Coleophoma cylindrospora</name>
    <dbReference type="NCBI Taxonomy" id="1849047"/>
    <lineage>
        <taxon>Eukaryota</taxon>
        <taxon>Fungi</taxon>
        <taxon>Dikarya</taxon>
        <taxon>Ascomycota</taxon>
        <taxon>Pezizomycotina</taxon>
        <taxon>Leotiomycetes</taxon>
        <taxon>Helotiales</taxon>
        <taxon>Dermateaceae</taxon>
        <taxon>Coleophoma</taxon>
    </lineage>
</organism>
<reference evidence="2 3" key="1">
    <citation type="journal article" date="2018" name="IMA Fungus">
        <title>IMA Genome-F 9: Draft genome sequence of Annulohypoxylon stygium, Aspergillus mulundensis, Berkeleyomyces basicola (syn. Thielaviopsis basicola), Ceratocystis smalleyi, two Cercospora beticola strains, Coleophoma cylindrospora, Fusarium fracticaudum, Phialophora cf. hyalina, and Morchella septimelata.</title>
        <authorList>
            <person name="Wingfield B.D."/>
            <person name="Bills G.F."/>
            <person name="Dong Y."/>
            <person name="Huang W."/>
            <person name="Nel W.J."/>
            <person name="Swalarsk-Parry B.S."/>
            <person name="Vaghefi N."/>
            <person name="Wilken P.M."/>
            <person name="An Z."/>
            <person name="de Beer Z.W."/>
            <person name="De Vos L."/>
            <person name="Chen L."/>
            <person name="Duong T.A."/>
            <person name="Gao Y."/>
            <person name="Hammerbacher A."/>
            <person name="Kikkert J.R."/>
            <person name="Li Y."/>
            <person name="Li H."/>
            <person name="Li K."/>
            <person name="Li Q."/>
            <person name="Liu X."/>
            <person name="Ma X."/>
            <person name="Naidoo K."/>
            <person name="Pethybridge S.J."/>
            <person name="Sun J."/>
            <person name="Steenkamp E.T."/>
            <person name="van der Nest M.A."/>
            <person name="van Wyk S."/>
            <person name="Wingfield M.J."/>
            <person name="Xiong C."/>
            <person name="Yue Q."/>
            <person name="Zhang X."/>
        </authorList>
    </citation>
    <scope>NUCLEOTIDE SEQUENCE [LARGE SCALE GENOMIC DNA]</scope>
    <source>
        <strain evidence="2 3">BP6252</strain>
    </source>
</reference>
<dbReference type="Proteomes" id="UP000256645">
    <property type="component" value="Unassembled WGS sequence"/>
</dbReference>
<feature type="region of interest" description="Disordered" evidence="1">
    <location>
        <begin position="79"/>
        <end position="107"/>
    </location>
</feature>
<protein>
    <submittedName>
        <fullName evidence="2">Uncharacterized protein</fullName>
    </submittedName>
</protein>
<proteinExistence type="predicted"/>
<evidence type="ECO:0000313" key="3">
    <source>
        <dbReference type="Proteomes" id="UP000256645"/>
    </source>
</evidence>
<accession>A0A3D8R2D5</accession>
<evidence type="ECO:0000313" key="2">
    <source>
        <dbReference type="EMBL" id="RDW68108.1"/>
    </source>
</evidence>
<name>A0A3D8R2D5_9HELO</name>
<dbReference type="AlphaFoldDB" id="A0A3D8R2D5"/>
<dbReference type="OrthoDB" id="3204049at2759"/>
<evidence type="ECO:0000256" key="1">
    <source>
        <dbReference type="SAM" id="MobiDB-lite"/>
    </source>
</evidence>
<sequence length="352" mass="40592">MAHQTHALPWNTLASYFKYQKDYQSNPPHTWDVYSHGDDEKRSKALGHFSRVFCKQIQEFAATERAKYEPKEYYRKQASTWKKSVAPEPRTEGQEASPKKKNQSAKETRMIMSDELFRRSNDSGLHFYGGIQNVENWLLSAGCSYSAWVDGGDMLKVLMMEAAAAKPAMSAEPEHEGMKRESMETLLLMANHPDMDIISLRHMHHGHHFGVNRVAEEATKAYLWLNLMTAMRDAGSNICDPSTDPEAEWPKNYLNSDKYQHMLRSVAGNYDGDAQCLVHWDFFCTKEGQRYTFPNVPYKDVLAEENMGAVREYLKGVWRVMVIYDIVIREAGGDPDWDHEFNSVFRYKPYGS</sequence>